<evidence type="ECO:0000313" key="5">
    <source>
        <dbReference type="EMBL" id="GAA4247369.1"/>
    </source>
</evidence>
<evidence type="ECO:0000313" key="6">
    <source>
        <dbReference type="Proteomes" id="UP001500620"/>
    </source>
</evidence>
<dbReference type="Pfam" id="PF21274">
    <property type="entry name" value="Rng_hyd_C"/>
    <property type="match status" value="1"/>
</dbReference>
<comment type="cofactor">
    <cofactor evidence="1">
        <name>FAD</name>
        <dbReference type="ChEBI" id="CHEBI:57692"/>
    </cofactor>
</comment>
<protein>
    <submittedName>
        <fullName evidence="5">FAD-dependent monooxygenase</fullName>
    </submittedName>
</protein>
<keyword evidence="5" id="KW-0560">Oxidoreductase</keyword>
<keyword evidence="6" id="KW-1185">Reference proteome</keyword>
<dbReference type="Gene3D" id="3.30.70.2450">
    <property type="match status" value="1"/>
</dbReference>
<dbReference type="PRINTS" id="PR00420">
    <property type="entry name" value="RNGMNOXGNASE"/>
</dbReference>
<dbReference type="EMBL" id="BAABAT010000004">
    <property type="protein sequence ID" value="GAA4247369.1"/>
    <property type="molecule type" value="Genomic_DNA"/>
</dbReference>
<feature type="domain" description="FAD-binding" evidence="4">
    <location>
        <begin position="2"/>
        <end position="358"/>
    </location>
</feature>
<keyword evidence="3" id="KW-0274">FAD</keyword>
<reference evidence="6" key="1">
    <citation type="journal article" date="2019" name="Int. J. Syst. Evol. Microbiol.">
        <title>The Global Catalogue of Microorganisms (GCM) 10K type strain sequencing project: providing services to taxonomists for standard genome sequencing and annotation.</title>
        <authorList>
            <consortium name="The Broad Institute Genomics Platform"/>
            <consortium name="The Broad Institute Genome Sequencing Center for Infectious Disease"/>
            <person name="Wu L."/>
            <person name="Ma J."/>
        </authorList>
    </citation>
    <scope>NUCLEOTIDE SEQUENCE [LARGE SCALE GENOMIC DNA]</scope>
    <source>
        <strain evidence="6">JCM 17441</strain>
    </source>
</reference>
<dbReference type="Gene3D" id="3.40.30.120">
    <property type="match status" value="1"/>
</dbReference>
<dbReference type="Proteomes" id="UP001500620">
    <property type="component" value="Unassembled WGS sequence"/>
</dbReference>
<dbReference type="Gene3D" id="3.50.50.60">
    <property type="entry name" value="FAD/NAD(P)-binding domain"/>
    <property type="match status" value="1"/>
</dbReference>
<evidence type="ECO:0000256" key="3">
    <source>
        <dbReference type="ARBA" id="ARBA00022827"/>
    </source>
</evidence>
<evidence type="ECO:0000256" key="1">
    <source>
        <dbReference type="ARBA" id="ARBA00001974"/>
    </source>
</evidence>
<gene>
    <name evidence="5" type="ORF">GCM10022255_022960</name>
</gene>
<dbReference type="InterPro" id="IPR050641">
    <property type="entry name" value="RIFMO-like"/>
</dbReference>
<evidence type="ECO:0000259" key="4">
    <source>
        <dbReference type="Pfam" id="PF01494"/>
    </source>
</evidence>
<sequence length="491" mass="51848">MAGAGPVGLMLACELALGGVQVVVLERREDIDQTIKAGSLNAPTIEALERRGLTPALREAAETTMAAFAAFQKTQPPFQQTQPQSGAPKQRKFAGHFGGIMLDAADLDPADERLAAAGRLGAMAIVSQQQLEAILQERALELGVDLRRGVAITGFAEEADAVVVHTSGGTLRAGWLAGCDGGRSLVRKLAGFEFPGTEPEITAYQALADLEGTSGLRPGWHATDAGVYSFGPVPGRVLVAEFGGGPADRDAPVTEAELQGAIRRVTGVDVEVTGIRTVTRFTDNARQATTYRKGRVLLAGDAAHVHSPFGGQGLNLGIGDAMNLGWKLAATVRGWAPAGLLDTYTAERHPIGAWVLDWTRAQIAIMRPDRHARALRRVLADLAGTTDGATYLATRISGVWQGYDLPGDHPLTGRTAPDLELSDGTRLADRLHGGKALLLNAKADGYEDRLTHATAEGAPRMLVRPDGYVAWASDTEDADLAPWLGGPTCSR</sequence>
<name>A0ABP8D4R1_9ACTN</name>
<comment type="caution">
    <text evidence="5">The sequence shown here is derived from an EMBL/GenBank/DDBJ whole genome shotgun (WGS) entry which is preliminary data.</text>
</comment>
<dbReference type="PANTHER" id="PTHR43004">
    <property type="entry name" value="TRK SYSTEM POTASSIUM UPTAKE PROTEIN"/>
    <property type="match status" value="1"/>
</dbReference>
<organism evidence="5 6">
    <name type="scientific">Dactylosporangium darangshiense</name>
    <dbReference type="NCBI Taxonomy" id="579108"/>
    <lineage>
        <taxon>Bacteria</taxon>
        <taxon>Bacillati</taxon>
        <taxon>Actinomycetota</taxon>
        <taxon>Actinomycetes</taxon>
        <taxon>Micromonosporales</taxon>
        <taxon>Micromonosporaceae</taxon>
        <taxon>Dactylosporangium</taxon>
    </lineage>
</organism>
<dbReference type="GO" id="GO:0004497">
    <property type="term" value="F:monooxygenase activity"/>
    <property type="evidence" value="ECO:0007669"/>
    <property type="project" value="UniProtKB-KW"/>
</dbReference>
<proteinExistence type="predicted"/>
<dbReference type="SUPFAM" id="SSF51905">
    <property type="entry name" value="FAD/NAD(P)-binding domain"/>
    <property type="match status" value="1"/>
</dbReference>
<keyword evidence="5" id="KW-0503">Monooxygenase</keyword>
<dbReference type="InterPro" id="IPR002938">
    <property type="entry name" value="FAD-bd"/>
</dbReference>
<evidence type="ECO:0000256" key="2">
    <source>
        <dbReference type="ARBA" id="ARBA00022630"/>
    </source>
</evidence>
<dbReference type="Pfam" id="PF01494">
    <property type="entry name" value="FAD_binding_3"/>
    <property type="match status" value="1"/>
</dbReference>
<keyword evidence="2" id="KW-0285">Flavoprotein</keyword>
<dbReference type="PANTHER" id="PTHR43004:SF19">
    <property type="entry name" value="BINDING MONOOXYGENASE, PUTATIVE (JCVI)-RELATED"/>
    <property type="match status" value="1"/>
</dbReference>
<accession>A0ABP8D4R1</accession>
<dbReference type="InterPro" id="IPR036188">
    <property type="entry name" value="FAD/NAD-bd_sf"/>
</dbReference>